<accession>A0A8X6LXB7</accession>
<protein>
    <recommendedName>
        <fullName evidence="3">Histone H2A/H2B/H3 domain-containing protein</fullName>
    </recommendedName>
</protein>
<reference evidence="1" key="1">
    <citation type="submission" date="2020-07" db="EMBL/GenBank/DDBJ databases">
        <title>Multicomponent nature underlies the extraordinary mechanical properties of spider dragline silk.</title>
        <authorList>
            <person name="Kono N."/>
            <person name="Nakamura H."/>
            <person name="Mori M."/>
            <person name="Yoshida Y."/>
            <person name="Ohtoshi R."/>
            <person name="Malay A.D."/>
            <person name="Moran D.A.P."/>
            <person name="Tomita M."/>
            <person name="Numata K."/>
            <person name="Arakawa K."/>
        </authorList>
    </citation>
    <scope>NUCLEOTIDE SEQUENCE</scope>
</reference>
<dbReference type="AlphaFoldDB" id="A0A8X6LXB7"/>
<gene>
    <name evidence="1" type="ORF">TNCT_246871</name>
</gene>
<dbReference type="EMBL" id="BMAO01028649">
    <property type="protein sequence ID" value="GFR26336.1"/>
    <property type="molecule type" value="Genomic_DNA"/>
</dbReference>
<keyword evidence="2" id="KW-1185">Reference proteome</keyword>
<name>A0A8X6LXB7_TRICU</name>
<sequence>MHEHKLKRKPTSNTELPYKSFRSLIERILELVLANERGISEEGVSILYSLMQSLFFKLASHSVDNSAVTENRPLNLADARKIIYKTFPKELAIIADFESSRRVKENMKL</sequence>
<comment type="caution">
    <text evidence="1">The sequence shown here is derived from an EMBL/GenBank/DDBJ whole genome shotgun (WGS) entry which is preliminary data.</text>
</comment>
<evidence type="ECO:0008006" key="3">
    <source>
        <dbReference type="Google" id="ProtNLM"/>
    </source>
</evidence>
<dbReference type="OrthoDB" id="6419021at2759"/>
<proteinExistence type="predicted"/>
<dbReference type="Proteomes" id="UP000887116">
    <property type="component" value="Unassembled WGS sequence"/>
</dbReference>
<evidence type="ECO:0000313" key="1">
    <source>
        <dbReference type="EMBL" id="GFR26336.1"/>
    </source>
</evidence>
<organism evidence="1 2">
    <name type="scientific">Trichonephila clavata</name>
    <name type="common">Joro spider</name>
    <name type="synonym">Nephila clavata</name>
    <dbReference type="NCBI Taxonomy" id="2740835"/>
    <lineage>
        <taxon>Eukaryota</taxon>
        <taxon>Metazoa</taxon>
        <taxon>Ecdysozoa</taxon>
        <taxon>Arthropoda</taxon>
        <taxon>Chelicerata</taxon>
        <taxon>Arachnida</taxon>
        <taxon>Araneae</taxon>
        <taxon>Araneomorphae</taxon>
        <taxon>Entelegynae</taxon>
        <taxon>Araneoidea</taxon>
        <taxon>Nephilidae</taxon>
        <taxon>Trichonephila</taxon>
    </lineage>
</organism>
<evidence type="ECO:0000313" key="2">
    <source>
        <dbReference type="Proteomes" id="UP000887116"/>
    </source>
</evidence>